<protein>
    <submittedName>
        <fullName evidence="2">Uncharacterized protein</fullName>
    </submittedName>
</protein>
<dbReference type="RefSeq" id="WP_209463742.1">
    <property type="nucleotide sequence ID" value="NZ_CP110224.1"/>
</dbReference>
<evidence type="ECO:0000256" key="1">
    <source>
        <dbReference type="SAM" id="Coils"/>
    </source>
</evidence>
<feature type="coiled-coil region" evidence="1">
    <location>
        <begin position="82"/>
        <end position="109"/>
    </location>
</feature>
<reference evidence="2 3" key="1">
    <citation type="submission" date="2021-03" db="EMBL/GenBank/DDBJ databases">
        <title>Genomic Encyclopedia of Type Strains, Phase IV (KMG-IV): sequencing the most valuable type-strain genomes for metagenomic binning, comparative biology and taxonomic classification.</title>
        <authorList>
            <person name="Goeker M."/>
        </authorList>
    </citation>
    <scope>NUCLEOTIDE SEQUENCE [LARGE SCALE GENOMIC DNA]</scope>
    <source>
        <strain evidence="2 3">DSM 25609</strain>
    </source>
</reference>
<dbReference type="EMBL" id="JAGGKX010000015">
    <property type="protein sequence ID" value="MBP1970629.1"/>
    <property type="molecule type" value="Genomic_DNA"/>
</dbReference>
<dbReference type="Gene3D" id="3.30.70.100">
    <property type="match status" value="1"/>
</dbReference>
<dbReference type="SUPFAM" id="SSF54909">
    <property type="entry name" value="Dimeric alpha+beta barrel"/>
    <property type="match status" value="1"/>
</dbReference>
<keyword evidence="3" id="KW-1185">Reference proteome</keyword>
<gene>
    <name evidence="2" type="ORF">J2Z83_002765</name>
</gene>
<dbReference type="Proteomes" id="UP001519345">
    <property type="component" value="Unassembled WGS sequence"/>
</dbReference>
<proteinExistence type="predicted"/>
<evidence type="ECO:0000313" key="3">
    <source>
        <dbReference type="Proteomes" id="UP001519345"/>
    </source>
</evidence>
<sequence>MYTVIHLYRVKKENVEIFLDIRDRINEIHLLNGTLEKTIYHVDNLDGHHGCNGLHSLISVNNNEQIFFGQSIYRNKSHYEDVKNQVNHNDEMNQLLEELKKNIDLSETITASFTTRV</sequence>
<keyword evidence="1" id="KW-0175">Coiled coil</keyword>
<organism evidence="2 3">
    <name type="scientific">Virgibacillus natechei</name>
    <dbReference type="NCBI Taxonomy" id="1216297"/>
    <lineage>
        <taxon>Bacteria</taxon>
        <taxon>Bacillati</taxon>
        <taxon>Bacillota</taxon>
        <taxon>Bacilli</taxon>
        <taxon>Bacillales</taxon>
        <taxon>Bacillaceae</taxon>
        <taxon>Virgibacillus</taxon>
    </lineage>
</organism>
<name>A0ABS4IKT4_9BACI</name>
<dbReference type="InterPro" id="IPR011008">
    <property type="entry name" value="Dimeric_a/b-barrel"/>
</dbReference>
<accession>A0ABS4IKT4</accession>
<comment type="caution">
    <text evidence="2">The sequence shown here is derived from an EMBL/GenBank/DDBJ whole genome shotgun (WGS) entry which is preliminary data.</text>
</comment>
<evidence type="ECO:0000313" key="2">
    <source>
        <dbReference type="EMBL" id="MBP1970629.1"/>
    </source>
</evidence>